<protein>
    <submittedName>
        <fullName evidence="2">Uncharacterized protein</fullName>
    </submittedName>
</protein>
<dbReference type="OrthoDB" id="3642840at2759"/>
<evidence type="ECO:0000313" key="3">
    <source>
        <dbReference type="Proteomes" id="UP000799750"/>
    </source>
</evidence>
<feature type="region of interest" description="Disordered" evidence="1">
    <location>
        <begin position="229"/>
        <end position="256"/>
    </location>
</feature>
<dbReference type="Proteomes" id="UP000799750">
    <property type="component" value="Unassembled WGS sequence"/>
</dbReference>
<gene>
    <name evidence="2" type="ORF">BU16DRAFT_535502</name>
</gene>
<evidence type="ECO:0000313" key="2">
    <source>
        <dbReference type="EMBL" id="KAF2499102.1"/>
    </source>
</evidence>
<name>A0A6A6R440_9PEZI</name>
<sequence>MELEMCGGVSVAVELKVADSALEGGDSGTVVLLGAGRMPVVEWVGGDRVVEFVRDDFDDAQKFEFTCDPKENRSICVARHISLSQYIITDITPHHYNNAKMTSMHLPPPPDLDPSFPLPCFDLRLFCPPASFRSSNLTASFHILAINPTTMQTSLGGKFRRTLSGCGLLSAGNERFLDKDGPDQFEEMEIRNRNLMESYRDKRLVKKAERAAKRPKILTSAEVNDIKGTLHPKKYGNDDDGSSNHSEIEGIEKDRQYNADRYNTGMPRSPIENLVNYADVDVNFKSEMTSFYCVLRITELIRLNSRNRGFTGRTMKTIENLFGNLKTLVMENFIQVKKEDLELRMRRGAYLLELHQPSELRMQPSREWRDILS</sequence>
<organism evidence="2 3">
    <name type="scientific">Lophium mytilinum</name>
    <dbReference type="NCBI Taxonomy" id="390894"/>
    <lineage>
        <taxon>Eukaryota</taxon>
        <taxon>Fungi</taxon>
        <taxon>Dikarya</taxon>
        <taxon>Ascomycota</taxon>
        <taxon>Pezizomycotina</taxon>
        <taxon>Dothideomycetes</taxon>
        <taxon>Pleosporomycetidae</taxon>
        <taxon>Mytilinidiales</taxon>
        <taxon>Mytilinidiaceae</taxon>
        <taxon>Lophium</taxon>
    </lineage>
</organism>
<keyword evidence="3" id="KW-1185">Reference proteome</keyword>
<accession>A0A6A6R440</accession>
<reference evidence="2" key="1">
    <citation type="journal article" date="2020" name="Stud. Mycol.">
        <title>101 Dothideomycetes genomes: a test case for predicting lifestyles and emergence of pathogens.</title>
        <authorList>
            <person name="Haridas S."/>
            <person name="Albert R."/>
            <person name="Binder M."/>
            <person name="Bloem J."/>
            <person name="Labutti K."/>
            <person name="Salamov A."/>
            <person name="Andreopoulos B."/>
            <person name="Baker S."/>
            <person name="Barry K."/>
            <person name="Bills G."/>
            <person name="Bluhm B."/>
            <person name="Cannon C."/>
            <person name="Castanera R."/>
            <person name="Culley D."/>
            <person name="Daum C."/>
            <person name="Ezra D."/>
            <person name="Gonzalez J."/>
            <person name="Henrissat B."/>
            <person name="Kuo A."/>
            <person name="Liang C."/>
            <person name="Lipzen A."/>
            <person name="Lutzoni F."/>
            <person name="Magnuson J."/>
            <person name="Mondo S."/>
            <person name="Nolan M."/>
            <person name="Ohm R."/>
            <person name="Pangilinan J."/>
            <person name="Park H.-J."/>
            <person name="Ramirez L."/>
            <person name="Alfaro M."/>
            <person name="Sun H."/>
            <person name="Tritt A."/>
            <person name="Yoshinaga Y."/>
            <person name="Zwiers L.-H."/>
            <person name="Turgeon B."/>
            <person name="Goodwin S."/>
            <person name="Spatafora J."/>
            <person name="Crous P."/>
            <person name="Grigoriev I."/>
        </authorList>
    </citation>
    <scope>NUCLEOTIDE SEQUENCE</scope>
    <source>
        <strain evidence="2">CBS 269.34</strain>
    </source>
</reference>
<feature type="compositionally biased region" description="Basic and acidic residues" evidence="1">
    <location>
        <begin position="246"/>
        <end position="256"/>
    </location>
</feature>
<proteinExistence type="predicted"/>
<dbReference type="AlphaFoldDB" id="A0A6A6R440"/>
<dbReference type="EMBL" id="MU004184">
    <property type="protein sequence ID" value="KAF2499102.1"/>
    <property type="molecule type" value="Genomic_DNA"/>
</dbReference>
<evidence type="ECO:0000256" key="1">
    <source>
        <dbReference type="SAM" id="MobiDB-lite"/>
    </source>
</evidence>